<dbReference type="InterPro" id="IPR058636">
    <property type="entry name" value="Beta-barrel_YknX"/>
</dbReference>
<dbReference type="Gene3D" id="2.40.30.170">
    <property type="match status" value="1"/>
</dbReference>
<dbReference type="AlphaFoldDB" id="A0A1F5YXN4"/>
<dbReference type="InterPro" id="IPR058625">
    <property type="entry name" value="MdtA-like_BSH"/>
</dbReference>
<keyword evidence="2" id="KW-0812">Transmembrane</keyword>
<sequence length="432" mass="44861">MKLSDRTTGWVRKHRVAAILIAVIITTGIVFTVRSRTGRPSVQVTTQAAEPGTVVSSVTASGSILTSNLVNVSTSVNGIIREVYVHDGDSVVAGQKIMEITPDTASAQNSQAAYASYLSAKSSLDAAKVSLYTLQSDMLTKWQEFRELAESDSYENPDGSPKSTERTLPQFMTVQDDWLAAEATYKNQQGKIAQAQAALSGAWLAFQAASTVVTAPMSGTVTNITYTPGMTIAGSGSSGTGTSTTTSTNRVAVITSAGLPLASFTVSEIDVPDIKPGQKVTLTLDAVSGKSFTGKVMTVDRIGSVSSGVTTYPVVVSFDTTAEDILPNMAATANIILDSKTDVLKIPSSAISGEGDQKTVRVKKGNNISTVSVVTGLSSDTDTEIIEGLSEGDEVVVSTQTSGQSQSGSSVFGGFGGGGFIRTGGFSGSQRR</sequence>
<evidence type="ECO:0000313" key="7">
    <source>
        <dbReference type="Proteomes" id="UP000178448"/>
    </source>
</evidence>
<evidence type="ECO:0000313" key="6">
    <source>
        <dbReference type="EMBL" id="OGG04895.1"/>
    </source>
</evidence>
<dbReference type="Pfam" id="PF25917">
    <property type="entry name" value="BSH_RND"/>
    <property type="match status" value="1"/>
</dbReference>
<protein>
    <submittedName>
        <fullName evidence="6">Uncharacterized protein</fullName>
    </submittedName>
</protein>
<dbReference type="GO" id="GO:1990281">
    <property type="term" value="C:efflux pump complex"/>
    <property type="evidence" value="ECO:0007669"/>
    <property type="project" value="TreeGrafter"/>
</dbReference>
<proteinExistence type="predicted"/>
<evidence type="ECO:0000259" key="5">
    <source>
        <dbReference type="Pfam" id="PF25990"/>
    </source>
</evidence>
<evidence type="ECO:0000259" key="4">
    <source>
        <dbReference type="Pfam" id="PF25967"/>
    </source>
</evidence>
<keyword evidence="1" id="KW-0813">Transport</keyword>
<dbReference type="SUPFAM" id="SSF111369">
    <property type="entry name" value="HlyD-like secretion proteins"/>
    <property type="match status" value="1"/>
</dbReference>
<dbReference type="PANTHER" id="PTHR30469">
    <property type="entry name" value="MULTIDRUG RESISTANCE PROTEIN MDTA"/>
    <property type="match status" value="1"/>
</dbReference>
<keyword evidence="2" id="KW-1133">Transmembrane helix</keyword>
<gene>
    <name evidence="6" type="ORF">A2Z33_06370</name>
</gene>
<dbReference type="GO" id="GO:0015562">
    <property type="term" value="F:efflux transmembrane transporter activity"/>
    <property type="evidence" value="ECO:0007669"/>
    <property type="project" value="TreeGrafter"/>
</dbReference>
<feature type="domain" description="Multidrug resistance protein MdtA-like C-terminal permuted SH3" evidence="4">
    <location>
        <begin position="343"/>
        <end position="398"/>
    </location>
</feature>
<dbReference type="Gene3D" id="2.40.50.100">
    <property type="match status" value="1"/>
</dbReference>
<name>A0A1F5YXN4_9BACT</name>
<dbReference type="STRING" id="1798374.A2Z33_06370"/>
<evidence type="ECO:0000259" key="3">
    <source>
        <dbReference type="Pfam" id="PF25917"/>
    </source>
</evidence>
<dbReference type="Pfam" id="PF25967">
    <property type="entry name" value="RND-MFP_C"/>
    <property type="match status" value="1"/>
</dbReference>
<accession>A0A1F5YXN4</accession>
<dbReference type="Proteomes" id="UP000178448">
    <property type="component" value="Unassembled WGS sequence"/>
</dbReference>
<organism evidence="6 7">
    <name type="scientific">Candidatus Gottesmanbacteria bacterium RBG_16_52_11</name>
    <dbReference type="NCBI Taxonomy" id="1798374"/>
    <lineage>
        <taxon>Bacteria</taxon>
        <taxon>Candidatus Gottesmaniibacteriota</taxon>
    </lineage>
</organism>
<dbReference type="InterPro" id="IPR058627">
    <property type="entry name" value="MdtA-like_C"/>
</dbReference>
<feature type="domain" description="Multidrug resistance protein MdtA-like barrel-sandwich hybrid" evidence="3">
    <location>
        <begin position="69"/>
        <end position="233"/>
    </location>
</feature>
<feature type="domain" description="YknX-like beta-barrel" evidence="5">
    <location>
        <begin position="265"/>
        <end position="333"/>
    </location>
</feature>
<keyword evidence="2" id="KW-0472">Membrane</keyword>
<evidence type="ECO:0000256" key="2">
    <source>
        <dbReference type="SAM" id="Phobius"/>
    </source>
</evidence>
<dbReference type="Gene3D" id="2.40.420.20">
    <property type="match status" value="1"/>
</dbReference>
<dbReference type="Pfam" id="PF25990">
    <property type="entry name" value="Beta-barrel_YknX"/>
    <property type="match status" value="1"/>
</dbReference>
<dbReference type="PANTHER" id="PTHR30469:SF33">
    <property type="entry name" value="SLR1207 PROTEIN"/>
    <property type="match status" value="1"/>
</dbReference>
<dbReference type="EMBL" id="MFJD01000001">
    <property type="protein sequence ID" value="OGG04895.1"/>
    <property type="molecule type" value="Genomic_DNA"/>
</dbReference>
<feature type="transmembrane region" description="Helical" evidence="2">
    <location>
        <begin position="16"/>
        <end position="33"/>
    </location>
</feature>
<comment type="caution">
    <text evidence="6">The sequence shown here is derived from an EMBL/GenBank/DDBJ whole genome shotgun (WGS) entry which is preliminary data.</text>
</comment>
<reference evidence="6 7" key="1">
    <citation type="journal article" date="2016" name="Nat. Commun.">
        <title>Thousands of microbial genomes shed light on interconnected biogeochemical processes in an aquifer system.</title>
        <authorList>
            <person name="Anantharaman K."/>
            <person name="Brown C.T."/>
            <person name="Hug L.A."/>
            <person name="Sharon I."/>
            <person name="Castelle C.J."/>
            <person name="Probst A.J."/>
            <person name="Thomas B.C."/>
            <person name="Singh A."/>
            <person name="Wilkins M.J."/>
            <person name="Karaoz U."/>
            <person name="Brodie E.L."/>
            <person name="Williams K.H."/>
            <person name="Hubbard S.S."/>
            <person name="Banfield J.F."/>
        </authorList>
    </citation>
    <scope>NUCLEOTIDE SEQUENCE [LARGE SCALE GENOMIC DNA]</scope>
</reference>
<evidence type="ECO:0000256" key="1">
    <source>
        <dbReference type="ARBA" id="ARBA00022448"/>
    </source>
</evidence>